<evidence type="ECO:0000313" key="6">
    <source>
        <dbReference type="Proteomes" id="UP001596147"/>
    </source>
</evidence>
<gene>
    <name evidence="5" type="ORF">ACFPM4_08770</name>
</gene>
<comment type="caution">
    <text evidence="5">The sequence shown here is derived from an EMBL/GenBank/DDBJ whole genome shotgun (WGS) entry which is preliminary data.</text>
</comment>
<dbReference type="EMBL" id="JBHSMC010000011">
    <property type="protein sequence ID" value="MFC5464846.1"/>
    <property type="molecule type" value="Genomic_DNA"/>
</dbReference>
<organism evidence="5 6">
    <name type="scientific">Lederbergia graminis</name>
    <dbReference type="NCBI Taxonomy" id="735518"/>
    <lineage>
        <taxon>Bacteria</taxon>
        <taxon>Bacillati</taxon>
        <taxon>Bacillota</taxon>
        <taxon>Bacilli</taxon>
        <taxon>Bacillales</taxon>
        <taxon>Bacillaceae</taxon>
        <taxon>Lederbergia</taxon>
    </lineage>
</organism>
<dbReference type="PROSITE" id="PS50949">
    <property type="entry name" value="HTH_GNTR"/>
    <property type="match status" value="1"/>
</dbReference>
<dbReference type="InterPro" id="IPR028978">
    <property type="entry name" value="Chorismate_lyase_/UTRA_dom_sf"/>
</dbReference>
<accession>A0ABW0LHV9</accession>
<evidence type="ECO:0000256" key="3">
    <source>
        <dbReference type="ARBA" id="ARBA00023163"/>
    </source>
</evidence>
<dbReference type="SUPFAM" id="SSF64288">
    <property type="entry name" value="Chorismate lyase-like"/>
    <property type="match status" value="1"/>
</dbReference>
<dbReference type="PRINTS" id="PR00035">
    <property type="entry name" value="HTHGNTR"/>
</dbReference>
<keyword evidence="2" id="KW-0238">DNA-binding</keyword>
<name>A0ABW0LHV9_9BACI</name>
<dbReference type="InterPro" id="IPR036390">
    <property type="entry name" value="WH_DNA-bd_sf"/>
</dbReference>
<dbReference type="CDD" id="cd07377">
    <property type="entry name" value="WHTH_GntR"/>
    <property type="match status" value="1"/>
</dbReference>
<dbReference type="InterPro" id="IPR036388">
    <property type="entry name" value="WH-like_DNA-bd_sf"/>
</dbReference>
<evidence type="ECO:0000256" key="1">
    <source>
        <dbReference type="ARBA" id="ARBA00023015"/>
    </source>
</evidence>
<dbReference type="InterPro" id="IPR000524">
    <property type="entry name" value="Tscrpt_reg_HTH_GntR"/>
</dbReference>
<keyword evidence="6" id="KW-1185">Reference proteome</keyword>
<dbReference type="SMART" id="SM00345">
    <property type="entry name" value="HTH_GNTR"/>
    <property type="match status" value="1"/>
</dbReference>
<dbReference type="PANTHER" id="PTHR44846">
    <property type="entry name" value="MANNOSYL-D-GLYCERATE TRANSPORT/METABOLISM SYSTEM REPRESSOR MNGR-RELATED"/>
    <property type="match status" value="1"/>
</dbReference>
<proteinExistence type="predicted"/>
<evidence type="ECO:0000313" key="5">
    <source>
        <dbReference type="EMBL" id="MFC5464846.1"/>
    </source>
</evidence>
<dbReference type="Gene3D" id="1.10.10.10">
    <property type="entry name" value="Winged helix-like DNA-binding domain superfamily/Winged helix DNA-binding domain"/>
    <property type="match status" value="1"/>
</dbReference>
<dbReference type="RefSeq" id="WP_382350298.1">
    <property type="nucleotide sequence ID" value="NZ_JBHSMC010000011.1"/>
</dbReference>
<keyword evidence="1" id="KW-0805">Transcription regulation</keyword>
<protein>
    <submittedName>
        <fullName evidence="5">GntR family transcriptional regulator</fullName>
    </submittedName>
</protein>
<sequence>MFHAFYISYKITLHNDLIREGKIINQNKLFNKATRYAVAYNKILKMIRDGLYPEGSKLPSEPLLAEQLGISRSTLRQALGLLQEDGIIEAKKGLGNFVRKTLNEDNVGIERMGNPFYKCCEDEIDQVDIEMKIEVSSEHVERIFDRKTSIVLAIYRYFKQDGVVKGSCFTHLATDFDHIKSIDLNNENEVLEFLENKIYDYGLSSMLEIRMVQATEIIKEANKGNVSKYYQMIIERISDKNGNMIAYNKYYIPFERAVFKVFRNN</sequence>
<feature type="domain" description="HTH gntR-type" evidence="4">
    <location>
        <begin position="33"/>
        <end position="101"/>
    </location>
</feature>
<dbReference type="Proteomes" id="UP001596147">
    <property type="component" value="Unassembled WGS sequence"/>
</dbReference>
<reference evidence="6" key="1">
    <citation type="journal article" date="2019" name="Int. J. Syst. Evol. Microbiol.">
        <title>The Global Catalogue of Microorganisms (GCM) 10K type strain sequencing project: providing services to taxonomists for standard genome sequencing and annotation.</title>
        <authorList>
            <consortium name="The Broad Institute Genomics Platform"/>
            <consortium name="The Broad Institute Genome Sequencing Center for Infectious Disease"/>
            <person name="Wu L."/>
            <person name="Ma J."/>
        </authorList>
    </citation>
    <scope>NUCLEOTIDE SEQUENCE [LARGE SCALE GENOMIC DNA]</scope>
    <source>
        <strain evidence="6">CGMCC 1.12237</strain>
    </source>
</reference>
<evidence type="ECO:0000256" key="2">
    <source>
        <dbReference type="ARBA" id="ARBA00023125"/>
    </source>
</evidence>
<dbReference type="InterPro" id="IPR050679">
    <property type="entry name" value="Bact_HTH_transcr_reg"/>
</dbReference>
<evidence type="ECO:0000259" key="4">
    <source>
        <dbReference type="PROSITE" id="PS50949"/>
    </source>
</evidence>
<dbReference type="PANTHER" id="PTHR44846:SF17">
    <property type="entry name" value="GNTR-FAMILY TRANSCRIPTIONAL REGULATOR"/>
    <property type="match status" value="1"/>
</dbReference>
<keyword evidence="3" id="KW-0804">Transcription</keyword>
<dbReference type="Pfam" id="PF00392">
    <property type="entry name" value="GntR"/>
    <property type="match status" value="1"/>
</dbReference>
<dbReference type="SUPFAM" id="SSF46785">
    <property type="entry name" value="Winged helix' DNA-binding domain"/>
    <property type="match status" value="1"/>
</dbReference>